<dbReference type="EMBL" id="CP013251">
    <property type="protein sequence ID" value="AMO54950.1"/>
    <property type="molecule type" value="Genomic_DNA"/>
</dbReference>
<dbReference type="OrthoDB" id="2080138at2"/>
<accession>A0A142B874</accession>
<dbReference type="STRING" id="570277.EZMO1_0715"/>
<dbReference type="Proteomes" id="UP000071065">
    <property type="component" value="Chromosome"/>
</dbReference>
<dbReference type="KEGG" id="emp:EZMO1_0715"/>
<protein>
    <submittedName>
        <fullName evidence="1">Uncharacterized protein</fullName>
    </submittedName>
</protein>
<sequence>MEKKVQGSWLIHHTHKLQNVTSQGSYEKTYLAGKAGILLSAISGTNEVVVPVEKLNTLARAANINQTFELPKLLEVLEGRELIDNTEHGVGVLGVTTTSALSHTSDIFDSLDPENTEKSVIEIAEKASLTPVSDKTLGEEISDTFRLSGEQVKYVLHDAEQIGFVDTEVLGKSEKLFFNGNLFRRESSRKIKAVLDSLSAQEQTLLGELMLTPL</sequence>
<evidence type="ECO:0000313" key="2">
    <source>
        <dbReference type="Proteomes" id="UP000071065"/>
    </source>
</evidence>
<reference evidence="1 2" key="1">
    <citation type="journal article" date="2016" name="Front. Microbiol.">
        <title>Genomic Insight into the Host-Endosymbiont Relationship of Endozoicomonas montiporae CL-33(T) with its Coral Host.</title>
        <authorList>
            <person name="Ding J.-Y."/>
            <person name="Shiu J.-H."/>
            <person name="Chen W.-M."/>
            <person name="Chiang Y.-R."/>
            <person name="Tang S.-L."/>
        </authorList>
    </citation>
    <scope>NUCLEOTIDE SEQUENCE [LARGE SCALE GENOMIC DNA]</scope>
    <source>
        <strain evidence="1 2">CL-33</strain>
    </source>
</reference>
<name>A0A142B874_9GAMM</name>
<proteinExistence type="predicted"/>
<dbReference type="AlphaFoldDB" id="A0A142B874"/>
<dbReference type="PATRIC" id="fig|570277.3.peg.770"/>
<organism evidence="1 2">
    <name type="scientific">Endozoicomonas montiporae CL-33</name>
    <dbReference type="NCBI Taxonomy" id="570277"/>
    <lineage>
        <taxon>Bacteria</taxon>
        <taxon>Pseudomonadati</taxon>
        <taxon>Pseudomonadota</taxon>
        <taxon>Gammaproteobacteria</taxon>
        <taxon>Oceanospirillales</taxon>
        <taxon>Endozoicomonadaceae</taxon>
        <taxon>Endozoicomonas</taxon>
    </lineage>
</organism>
<gene>
    <name evidence="1" type="ORF">EZMO1_0715</name>
</gene>
<evidence type="ECO:0000313" key="1">
    <source>
        <dbReference type="EMBL" id="AMO54950.1"/>
    </source>
</evidence>